<dbReference type="Gene3D" id="3.40.1310.20">
    <property type="match status" value="1"/>
</dbReference>
<dbReference type="InterPro" id="IPR027417">
    <property type="entry name" value="P-loop_NTPase"/>
</dbReference>
<protein>
    <recommendedName>
        <fullName evidence="2">Replication-associated protein</fullName>
    </recommendedName>
</protein>
<dbReference type="GO" id="GO:0003723">
    <property type="term" value="F:RNA binding"/>
    <property type="evidence" value="ECO:0007669"/>
    <property type="project" value="InterPro"/>
</dbReference>
<keyword evidence="5" id="KW-0067">ATP-binding</keyword>
<dbReference type="GO" id="GO:0003724">
    <property type="term" value="F:RNA helicase activity"/>
    <property type="evidence" value="ECO:0007669"/>
    <property type="project" value="InterPro"/>
</dbReference>
<evidence type="ECO:0000313" key="5">
    <source>
        <dbReference type="EMBL" id="AYP28905.1"/>
    </source>
</evidence>
<evidence type="ECO:0000256" key="1">
    <source>
        <dbReference type="ARBA" id="ARBA00004147"/>
    </source>
</evidence>
<evidence type="ECO:0000256" key="2">
    <source>
        <dbReference type="ARBA" id="ARBA00014531"/>
    </source>
</evidence>
<dbReference type="Pfam" id="PF00910">
    <property type="entry name" value="RNA_helicase"/>
    <property type="match status" value="1"/>
</dbReference>
<name>A0A3G2YT98_9VIRU</name>
<evidence type="ECO:0000259" key="4">
    <source>
        <dbReference type="Pfam" id="PF00910"/>
    </source>
</evidence>
<organism evidence="5 6">
    <name type="scientific">Cressdnaviricota sp</name>
    <dbReference type="NCBI Taxonomy" id="2748378"/>
    <lineage>
        <taxon>Viruses</taxon>
        <taxon>Monodnaviria</taxon>
        <taxon>Shotokuvirae</taxon>
        <taxon>Cressdnaviricota</taxon>
    </lineage>
</organism>
<dbReference type="GO" id="GO:0042025">
    <property type="term" value="C:host cell nucleus"/>
    <property type="evidence" value="ECO:0007669"/>
    <property type="project" value="UniProtKB-SubCell"/>
</dbReference>
<proteinExistence type="predicted"/>
<dbReference type="InterPro" id="IPR000605">
    <property type="entry name" value="Helicase_SF3_ssDNA/RNA_vir"/>
</dbReference>
<keyword evidence="5" id="KW-0378">Hydrolase</keyword>
<sequence>MPCKQYRFWAVTCGIDVWAVPQTPPQRVRYIRGQQEIGEGTGYHHWQLAFHTDKLTETAARRLIPSAHWEPMKCKEYEDYVWKEATAVPGTQFELGTRVMNRNSKTDWAMVRADAMSGNFANIPDDVFIRCYSNIKKVKLDYEKPSARGPVDIRLFLGPSGTGKTHAAFGAFGTEESYVKTPTTKWWDGYQGESKVIVDEFRGQVSVGLLLKWLDPAGYPLSLETKGGGCVAKYNEVILTSNIHPREWYPDLDGTTLEALYRRIKIIEFNEVFVPQ</sequence>
<evidence type="ECO:0000313" key="6">
    <source>
        <dbReference type="Proteomes" id="UP000290972"/>
    </source>
</evidence>
<reference evidence="5 6" key="1">
    <citation type="submission" date="2018-10" db="EMBL/GenBank/DDBJ databases">
        <title>Uncovering a Universe of Circular DNA Viruses in Animal Metagenomes.</title>
        <authorList>
            <person name="Tisza M."/>
            <person name="Buck C."/>
            <person name="Pastrana D."/>
            <person name="Welch N."/>
            <person name="Peretti A."/>
        </authorList>
    </citation>
    <scope>NUCLEOTIDE SEQUENCE [LARGE SCALE GENOMIC DNA]</scope>
    <source>
        <strain evidence="5">Ctdb57</strain>
    </source>
</reference>
<dbReference type="Proteomes" id="UP000290972">
    <property type="component" value="Segment"/>
</dbReference>
<evidence type="ECO:0000256" key="3">
    <source>
        <dbReference type="ARBA" id="ARBA00022562"/>
    </source>
</evidence>
<keyword evidence="5" id="KW-0547">Nucleotide-binding</keyword>
<dbReference type="Gene3D" id="3.40.50.300">
    <property type="entry name" value="P-loop containing nucleotide triphosphate hydrolases"/>
    <property type="match status" value="1"/>
</dbReference>
<accession>A0A3G2YT98</accession>
<comment type="subcellular location">
    <subcellularLocation>
        <location evidence="1">Host nucleus</location>
    </subcellularLocation>
</comment>
<dbReference type="SUPFAM" id="SSF52540">
    <property type="entry name" value="P-loop containing nucleoside triphosphate hydrolases"/>
    <property type="match status" value="1"/>
</dbReference>
<dbReference type="EMBL" id="MK012507">
    <property type="protein sequence ID" value="AYP28905.1"/>
    <property type="molecule type" value="Genomic_DNA"/>
</dbReference>
<feature type="domain" description="Helicase superfamily 3 single-stranded DNA/RNA virus" evidence="4">
    <location>
        <begin position="156"/>
        <end position="205"/>
    </location>
</feature>
<keyword evidence="6" id="KW-1185">Reference proteome</keyword>
<keyword evidence="5" id="KW-0347">Helicase</keyword>
<keyword evidence="3" id="KW-1048">Host nucleus</keyword>